<dbReference type="SUPFAM" id="SSF52172">
    <property type="entry name" value="CheY-like"/>
    <property type="match status" value="1"/>
</dbReference>
<dbReference type="PROSITE" id="PS50110">
    <property type="entry name" value="RESPONSE_REGULATORY"/>
    <property type="match status" value="1"/>
</dbReference>
<evidence type="ECO:0000259" key="3">
    <source>
        <dbReference type="PROSITE" id="PS50110"/>
    </source>
</evidence>
<dbReference type="SMART" id="SM00448">
    <property type="entry name" value="REC"/>
    <property type="match status" value="1"/>
</dbReference>
<name>A0ABX7B3E9_9PROT</name>
<sequence>MTVRLRAARDEVWNPAMASKLRLLIAEDDELVVMGLTMVIEQLGHQVCATAQTAGQAVDLAESVGPDLALVDVALADGTDGLAATREISGRLGVPVIVCSAHASPADAYAAGARHFLMKPFGIEALTEAMRSAHRPGDTGVVFAA</sequence>
<dbReference type="InterPro" id="IPR001789">
    <property type="entry name" value="Sig_transdc_resp-reg_receiver"/>
</dbReference>
<keyword evidence="2" id="KW-0597">Phosphoprotein</keyword>
<protein>
    <submittedName>
        <fullName evidence="4">Response regulator</fullName>
    </submittedName>
</protein>
<reference evidence="4" key="1">
    <citation type="submission" date="2021-02" db="EMBL/GenBank/DDBJ databases">
        <title>Skermanella TT6 skin isolate.</title>
        <authorList>
            <person name="Lee K."/>
            <person name="Ganzorig M."/>
        </authorList>
    </citation>
    <scope>NUCLEOTIDE SEQUENCE</scope>
    <source>
        <strain evidence="4">TT6</strain>
    </source>
</reference>
<evidence type="ECO:0000256" key="1">
    <source>
        <dbReference type="ARBA" id="ARBA00023125"/>
    </source>
</evidence>
<feature type="modified residue" description="4-aspartylphosphate" evidence="2">
    <location>
        <position position="72"/>
    </location>
</feature>
<dbReference type="InterPro" id="IPR039420">
    <property type="entry name" value="WalR-like"/>
</dbReference>
<organism evidence="4 5">
    <name type="scientific">Skermanella cutis</name>
    <dbReference type="NCBI Taxonomy" id="2775420"/>
    <lineage>
        <taxon>Bacteria</taxon>
        <taxon>Pseudomonadati</taxon>
        <taxon>Pseudomonadota</taxon>
        <taxon>Alphaproteobacteria</taxon>
        <taxon>Rhodospirillales</taxon>
        <taxon>Azospirillaceae</taxon>
        <taxon>Skermanella</taxon>
    </lineage>
</organism>
<evidence type="ECO:0000256" key="2">
    <source>
        <dbReference type="PROSITE-ProRule" id="PRU00169"/>
    </source>
</evidence>
<keyword evidence="1" id="KW-0238">DNA-binding</keyword>
<dbReference type="Gene3D" id="3.40.50.2300">
    <property type="match status" value="1"/>
</dbReference>
<dbReference type="Proteomes" id="UP000595197">
    <property type="component" value="Chromosome"/>
</dbReference>
<gene>
    <name evidence="4" type="ORF">IGS68_20135</name>
</gene>
<dbReference type="EMBL" id="CP067420">
    <property type="protein sequence ID" value="QQP88339.1"/>
    <property type="molecule type" value="Genomic_DNA"/>
</dbReference>
<accession>A0ABX7B3E9</accession>
<proteinExistence type="predicted"/>
<dbReference type="InterPro" id="IPR011006">
    <property type="entry name" value="CheY-like_superfamily"/>
</dbReference>
<dbReference type="PANTHER" id="PTHR48111">
    <property type="entry name" value="REGULATOR OF RPOS"/>
    <property type="match status" value="1"/>
</dbReference>
<evidence type="ECO:0000313" key="4">
    <source>
        <dbReference type="EMBL" id="QQP88339.1"/>
    </source>
</evidence>
<keyword evidence="5" id="KW-1185">Reference proteome</keyword>
<dbReference type="RefSeq" id="WP_201073045.1">
    <property type="nucleotide sequence ID" value="NZ_CP067420.1"/>
</dbReference>
<dbReference type="PANTHER" id="PTHR48111:SF38">
    <property type="entry name" value="TWO-COMPONENT RESPONSE REGULATOR"/>
    <property type="match status" value="1"/>
</dbReference>
<feature type="domain" description="Response regulatory" evidence="3">
    <location>
        <begin position="22"/>
        <end position="134"/>
    </location>
</feature>
<evidence type="ECO:0000313" key="5">
    <source>
        <dbReference type="Proteomes" id="UP000595197"/>
    </source>
</evidence>
<dbReference type="Pfam" id="PF00072">
    <property type="entry name" value="Response_reg"/>
    <property type="match status" value="1"/>
</dbReference>